<feature type="domain" description="[Acyl-carrier-protein] S-malonyltransferase-like inserted helical" evidence="2">
    <location>
        <begin position="400"/>
        <end position="479"/>
    </location>
</feature>
<dbReference type="NCBIfam" id="TIGR02814">
    <property type="entry name" value="pfaD_fam"/>
    <property type="match status" value="1"/>
</dbReference>
<dbReference type="InterPro" id="IPR049489">
    <property type="entry name" value="FabD-like_helical_ins"/>
</dbReference>
<dbReference type="InterPro" id="IPR013785">
    <property type="entry name" value="Aldolase_TIM"/>
</dbReference>
<feature type="domain" description="Fatty acid synthase subunit PfaD N-terminal" evidence="1">
    <location>
        <begin position="34"/>
        <end position="83"/>
    </location>
</feature>
<dbReference type="SUPFAM" id="SSF51412">
    <property type="entry name" value="Inosine monophosphate dehydrogenase (IMPDH)"/>
    <property type="match status" value="1"/>
</dbReference>
<evidence type="ECO:0000313" key="4">
    <source>
        <dbReference type="Proteomes" id="UP000008561"/>
    </source>
</evidence>
<dbReference type="HOGENOM" id="CLU_040029_0_0_7"/>
<sequence length="557" mass="60257">MNARIDRCSAGLSGCGIWNNEKGAAPETGVDAVSVALKNLSRPVFAVNVNGCLGVANHGQACISIGKNHDAEGGFPLLGYAPPLLPENFGDPYFKELIGIRYAYVAGAMANGITSVAMVEAAARAGMVGFFGAAGLAPAEVETAIDQLHQRLGDLPFGMNLIHSPGDSLLEEAVVDLYLRKNVRLISASAFMRLTPYIVRYRLTGIHKDTTGRVVAPNRIVAKVSRVEVAARFFAPPPEKLVAQLLDQGKITAEEAALASAIPMADALTAEADSGGHTDNRPALGLLPTMTALRDEMCRTHAYDRPIPVGLGGGIATPESAAAAFAMGAAYVLTGSVNQSCVEAGVTDMVRQMLVEAGQADVTMAPAADMFEMGGKVQVLKRGTMFAMRASKLYELYVRYNRFDQVPEKDREMVEKTLLRCSFDHAWEETKTFFQARDPRQIERAEKDPRHMMALVFRSYLGRSSMWGVTGEADRKVDFQIWCGPAIGAFNEWAKGSFLEAMENRTFVTVAMNLLFGAAVVTRAVWLGLQGVDLPVEARRFAPTPLAEIEAYMKRQV</sequence>
<dbReference type="eggNOG" id="COG2070">
    <property type="taxonomic scope" value="Bacteria"/>
</dbReference>
<name>A9A0H9_DESOH</name>
<protein>
    <submittedName>
        <fullName evidence="3">PfaD family protein</fullName>
    </submittedName>
</protein>
<dbReference type="PANTHER" id="PTHR32332">
    <property type="entry name" value="2-NITROPROPANE DIOXYGENASE"/>
    <property type="match status" value="1"/>
</dbReference>
<accession>A9A0H9</accession>
<dbReference type="Gene3D" id="3.20.20.70">
    <property type="entry name" value="Aldolase class I"/>
    <property type="match status" value="1"/>
</dbReference>
<dbReference type="Pfam" id="PF18328">
    <property type="entry name" value="PfaD_N"/>
    <property type="match status" value="1"/>
</dbReference>
<organism evidence="3 4">
    <name type="scientific">Desulfosudis oleivorans (strain DSM 6200 / JCM 39069 / Hxd3)</name>
    <name type="common">Desulfococcus oleovorans</name>
    <dbReference type="NCBI Taxonomy" id="96561"/>
    <lineage>
        <taxon>Bacteria</taxon>
        <taxon>Pseudomonadati</taxon>
        <taxon>Thermodesulfobacteriota</taxon>
        <taxon>Desulfobacteria</taxon>
        <taxon>Desulfobacterales</taxon>
        <taxon>Desulfosudaceae</taxon>
        <taxon>Desulfosudis</taxon>
    </lineage>
</organism>
<evidence type="ECO:0000259" key="2">
    <source>
        <dbReference type="Pfam" id="PF21607"/>
    </source>
</evidence>
<dbReference type="Pfam" id="PF03060">
    <property type="entry name" value="NMO"/>
    <property type="match status" value="1"/>
</dbReference>
<dbReference type="Pfam" id="PF21607">
    <property type="entry name" value="FabD_helical_ins"/>
    <property type="match status" value="1"/>
</dbReference>
<dbReference type="AlphaFoldDB" id="A9A0H9"/>
<evidence type="ECO:0000313" key="3">
    <source>
        <dbReference type="EMBL" id="ABW67479.1"/>
    </source>
</evidence>
<dbReference type="KEGG" id="dol:Dole_1675"/>
<gene>
    <name evidence="3" type="ordered locus">Dole_1675</name>
</gene>
<proteinExistence type="predicted"/>
<keyword evidence="4" id="KW-1185">Reference proteome</keyword>
<reference evidence="3" key="1">
    <citation type="submission" date="2007-10" db="EMBL/GenBank/DDBJ databases">
        <title>Complete sequence of Desulfococcus oleovorans Hxd3.</title>
        <authorList>
            <consortium name="US DOE Joint Genome Institute"/>
            <person name="Copeland A."/>
            <person name="Lucas S."/>
            <person name="Lapidus A."/>
            <person name="Barry K."/>
            <person name="Glavina del Rio T."/>
            <person name="Dalin E."/>
            <person name="Tice H."/>
            <person name="Pitluck S."/>
            <person name="Kiss H."/>
            <person name="Brettin T."/>
            <person name="Bruce D."/>
            <person name="Detter J.C."/>
            <person name="Han C."/>
            <person name="Schmutz J."/>
            <person name="Larimer F."/>
            <person name="Land M."/>
            <person name="Hauser L."/>
            <person name="Kyrpides N."/>
            <person name="Kim E."/>
            <person name="Wawrik B."/>
            <person name="Richardson P."/>
        </authorList>
    </citation>
    <scope>NUCLEOTIDE SEQUENCE [LARGE SCALE GENOMIC DNA]</scope>
    <source>
        <strain evidence="3">Hxd3</strain>
    </source>
</reference>
<dbReference type="InterPro" id="IPR040981">
    <property type="entry name" value="PfaD_N"/>
</dbReference>
<evidence type="ECO:0000259" key="1">
    <source>
        <dbReference type="Pfam" id="PF18328"/>
    </source>
</evidence>
<dbReference type="OrthoDB" id="9808564at2"/>
<dbReference type="PANTHER" id="PTHR32332:SF20">
    <property type="entry name" value="2-NITROPROPANE DIOXYGENASE-LIKE PROTEIN"/>
    <property type="match status" value="1"/>
</dbReference>
<dbReference type="RefSeq" id="WP_012175095.1">
    <property type="nucleotide sequence ID" value="NC_009943.1"/>
</dbReference>
<dbReference type="InterPro" id="IPR014179">
    <property type="entry name" value="PfaD-like_TIM-barrel"/>
</dbReference>
<dbReference type="STRING" id="96561.Dole_1675"/>
<dbReference type="Proteomes" id="UP000008561">
    <property type="component" value="Chromosome"/>
</dbReference>
<dbReference type="EMBL" id="CP000859">
    <property type="protein sequence ID" value="ABW67479.1"/>
    <property type="molecule type" value="Genomic_DNA"/>
</dbReference>